<dbReference type="PANTHER" id="PTHR30420">
    <property type="entry name" value="N-SUCCINYLARGININE DIHYDROLASE"/>
    <property type="match status" value="1"/>
</dbReference>
<evidence type="ECO:0000313" key="5">
    <source>
        <dbReference type="Proteomes" id="UP001156870"/>
    </source>
</evidence>
<evidence type="ECO:0000256" key="2">
    <source>
        <dbReference type="ARBA" id="ARBA00022679"/>
    </source>
</evidence>
<keyword evidence="2" id="KW-0808">Transferase</keyword>
<dbReference type="Proteomes" id="UP001156870">
    <property type="component" value="Unassembled WGS sequence"/>
</dbReference>
<dbReference type="Gene3D" id="2.40.40.20">
    <property type="match status" value="1"/>
</dbReference>
<dbReference type="InterPro" id="IPR016181">
    <property type="entry name" value="Acyl_CoA_acyltransferase"/>
</dbReference>
<gene>
    <name evidence="4" type="ORF">GCM10007877_20610</name>
</gene>
<dbReference type="NCBIfam" id="TIGR03243">
    <property type="entry name" value="arg_catab_AOST"/>
    <property type="match status" value="1"/>
</dbReference>
<dbReference type="Gene3D" id="3.40.630.30">
    <property type="match status" value="1"/>
</dbReference>
<dbReference type="RefSeq" id="WP_232594775.1">
    <property type="nucleotide sequence ID" value="NZ_BSPD01000045.1"/>
</dbReference>
<proteinExistence type="predicted"/>
<sequence>MIIRNARMSDLEALLKLSASVPGGMTSMPFDEEAWKRKLTLAEESLGYCPSEEKEAIYFLVLEDPDTQEVVGTAGVHAGVGRKRPFYNYKLSKHVKASEVLNITVASNLLNLVNDLTGETEFTSLFIKPEYRRDKLGQFLSRSRFMLINDFPERFGDIVFAEIRGWLDHEGNSPFWDNVGKKFFNVPYHKADFISAVSGSQFISDLMPRFPVYLELLPEEAVNVIGKPHRDSVAAMKLLEKEGFRYQGVVDIFDAGPVVECNRRYIESMNKARYVTVHEIVEDQASVKTYTKELALSGQSQTCTHSIMSNGVLNDYRLVMDHLSWNDEYQAVICSATANALGVVAGDQIQFLATR</sequence>
<dbReference type="Pfam" id="PF04958">
    <property type="entry name" value="AstA"/>
    <property type="match status" value="1"/>
</dbReference>
<reference evidence="4 5" key="1">
    <citation type="journal article" date="2014" name="Int. J. Syst. Evol. Microbiol.">
        <title>Complete genome sequence of Corynebacterium casei LMG S-19264T (=DSM 44701T), isolated from a smear-ripened cheese.</title>
        <authorList>
            <consortium name="US DOE Joint Genome Institute (JGI-PGF)"/>
            <person name="Walter F."/>
            <person name="Albersmeier A."/>
            <person name="Kalinowski J."/>
            <person name="Ruckert C."/>
        </authorList>
    </citation>
    <scope>NUCLEOTIDE SEQUENCE [LARGE SCALE GENOMIC DNA]</scope>
    <source>
        <strain evidence="4 5">NBRC 110095</strain>
    </source>
</reference>
<keyword evidence="1" id="KW-0056">Arginine metabolism</keyword>
<evidence type="ECO:0000256" key="1">
    <source>
        <dbReference type="ARBA" id="ARBA00022503"/>
    </source>
</evidence>
<accession>A0AA37WNP8</accession>
<dbReference type="AlphaFoldDB" id="A0AA37WNP8"/>
<protein>
    <submittedName>
        <fullName evidence="4">Arginine N-succinyltransferase</fullName>
    </submittedName>
</protein>
<dbReference type="GO" id="GO:0008791">
    <property type="term" value="F:arginine N-succinyltransferase activity"/>
    <property type="evidence" value="ECO:0007669"/>
    <property type="project" value="InterPro"/>
</dbReference>
<organism evidence="4 5">
    <name type="scientific">Marinibactrum halimedae</name>
    <dbReference type="NCBI Taxonomy" id="1444977"/>
    <lineage>
        <taxon>Bacteria</taxon>
        <taxon>Pseudomonadati</taxon>
        <taxon>Pseudomonadota</taxon>
        <taxon>Gammaproteobacteria</taxon>
        <taxon>Cellvibrionales</taxon>
        <taxon>Cellvibrionaceae</taxon>
        <taxon>Marinibactrum</taxon>
    </lineage>
</organism>
<dbReference type="EMBL" id="BSPD01000045">
    <property type="protein sequence ID" value="GLS26346.1"/>
    <property type="molecule type" value="Genomic_DNA"/>
</dbReference>
<dbReference type="GO" id="GO:0006527">
    <property type="term" value="P:L-arginine catabolic process"/>
    <property type="evidence" value="ECO:0007669"/>
    <property type="project" value="InterPro"/>
</dbReference>
<keyword evidence="5" id="KW-1185">Reference proteome</keyword>
<name>A0AA37WNP8_9GAMM</name>
<dbReference type="InterPro" id="IPR007041">
    <property type="entry name" value="Arg_succinylTrfase_AstA/AruG"/>
</dbReference>
<evidence type="ECO:0000313" key="4">
    <source>
        <dbReference type="EMBL" id="GLS26346.1"/>
    </source>
</evidence>
<comment type="caution">
    <text evidence="4">The sequence shown here is derived from an EMBL/GenBank/DDBJ whole genome shotgun (WGS) entry which is preliminary data.</text>
</comment>
<dbReference type="SUPFAM" id="SSF55729">
    <property type="entry name" value="Acyl-CoA N-acyltransferases (Nat)"/>
    <property type="match status" value="1"/>
</dbReference>
<dbReference type="PANTHER" id="PTHR30420:SF1">
    <property type="entry name" value="ARGININE N-SUCCINYLTRANSFERASE"/>
    <property type="match status" value="1"/>
</dbReference>
<evidence type="ECO:0000256" key="3">
    <source>
        <dbReference type="ARBA" id="ARBA00023315"/>
    </source>
</evidence>
<keyword evidence="3" id="KW-0012">Acyltransferase</keyword>